<dbReference type="STRING" id="199441.BkAM31D_01765"/>
<keyword evidence="6" id="KW-0460">Magnesium</keyword>
<dbReference type="Gene3D" id="3.90.190.20">
    <property type="entry name" value="Mur ligase, C-terminal domain"/>
    <property type="match status" value="1"/>
</dbReference>
<keyword evidence="2 8" id="KW-0436">Ligase</keyword>
<dbReference type="GO" id="GO:0004326">
    <property type="term" value="F:tetrahydrofolylpolyglutamate synthase activity"/>
    <property type="evidence" value="ECO:0007669"/>
    <property type="project" value="UniProtKB-EC"/>
</dbReference>
<evidence type="ECO:0000256" key="5">
    <source>
        <dbReference type="ARBA" id="ARBA00022840"/>
    </source>
</evidence>
<gene>
    <name evidence="8" type="primary">fgs_1</name>
    <name evidence="8" type="ORF">BkAM31D_01765</name>
</gene>
<dbReference type="SUPFAM" id="SSF53623">
    <property type="entry name" value="MurD-like peptide ligases, catalytic domain"/>
    <property type="match status" value="1"/>
</dbReference>
<evidence type="ECO:0000313" key="8">
    <source>
        <dbReference type="EMBL" id="ARK28677.1"/>
    </source>
</evidence>
<dbReference type="Pfam" id="PF08245">
    <property type="entry name" value="Mur_ligase_M"/>
    <property type="match status" value="1"/>
</dbReference>
<comment type="similarity">
    <text evidence="1">Belongs to the folylpolyglutamate synthase family.</text>
</comment>
<dbReference type="PANTHER" id="PTHR11136:SF0">
    <property type="entry name" value="DIHYDROFOLATE SYNTHETASE-RELATED"/>
    <property type="match status" value="1"/>
</dbReference>
<dbReference type="Gene3D" id="3.40.1190.10">
    <property type="entry name" value="Mur-like, catalytic domain"/>
    <property type="match status" value="1"/>
</dbReference>
<dbReference type="PANTHER" id="PTHR11136">
    <property type="entry name" value="FOLYLPOLYGLUTAMATE SYNTHASE-RELATED"/>
    <property type="match status" value="1"/>
</dbReference>
<dbReference type="Proteomes" id="UP000193006">
    <property type="component" value="Chromosome"/>
</dbReference>
<dbReference type="KEGG" id="bkw:BkAM31D_01765"/>
<dbReference type="GO" id="GO:0046872">
    <property type="term" value="F:metal ion binding"/>
    <property type="evidence" value="ECO:0007669"/>
    <property type="project" value="UniProtKB-KW"/>
</dbReference>
<proteinExistence type="inferred from homology"/>
<dbReference type="InterPro" id="IPR001645">
    <property type="entry name" value="Folylpolyglutamate_synth"/>
</dbReference>
<dbReference type="InterPro" id="IPR013221">
    <property type="entry name" value="Mur_ligase_cen"/>
</dbReference>
<evidence type="ECO:0000256" key="3">
    <source>
        <dbReference type="ARBA" id="ARBA00022723"/>
    </source>
</evidence>
<dbReference type="SUPFAM" id="SSF53244">
    <property type="entry name" value="MurD-like peptide ligases, peptide-binding domain"/>
    <property type="match status" value="1"/>
</dbReference>
<evidence type="ECO:0000256" key="1">
    <source>
        <dbReference type="ARBA" id="ARBA00008276"/>
    </source>
</evidence>
<dbReference type="GO" id="GO:0005524">
    <property type="term" value="F:ATP binding"/>
    <property type="evidence" value="ECO:0007669"/>
    <property type="project" value="UniProtKB-KW"/>
</dbReference>
<reference evidence="8 9" key="1">
    <citation type="submission" date="2017-04" db="EMBL/GenBank/DDBJ databases">
        <title>Bacillus krulwichiae AM31D Genome sequencing and assembly.</title>
        <authorList>
            <person name="Krulwich T.A."/>
            <person name="Anastor L."/>
            <person name="Ehrlich R."/>
            <person name="Ehrlich G.D."/>
            <person name="Janto B."/>
        </authorList>
    </citation>
    <scope>NUCLEOTIDE SEQUENCE [LARGE SCALE GENOMIC DNA]</scope>
    <source>
        <strain evidence="8 9">AM31D</strain>
    </source>
</reference>
<dbReference type="EMBL" id="CP020814">
    <property type="protein sequence ID" value="ARK28677.1"/>
    <property type="molecule type" value="Genomic_DNA"/>
</dbReference>
<evidence type="ECO:0000256" key="6">
    <source>
        <dbReference type="ARBA" id="ARBA00022842"/>
    </source>
</evidence>
<evidence type="ECO:0000256" key="2">
    <source>
        <dbReference type="ARBA" id="ARBA00022598"/>
    </source>
</evidence>
<sequence length="452" mass="50852">MKIKTMKEAEDLIYHSYLRAIGHITEVKDENVKRPELTRRLLDLLGAPDKGQRFILVTGSKGKGSTARFISSLLCHLGMKVGLFTSPHLVHFNERIRVDGKAISDTDFIRISNVVSTKVDSIEKTLERNEYQGPIGIALSLASIYFKEQQTDINVIECGRGGKYDDTNVLENEWAVITPVMEEHIENLGPKLSNIMTHKLGIIKKSTKHVYIQKQTEEAERLIRRQLDIMKRYSYSIYGSDFQIEEVSLTTAGMVFDVRTNKASYNKLTLPLLGEFQALNAGIALRIAEDFCPGSLNQIVVKACFKKIQWPGRCEIIGRNPTVIVDGAINEETATYVKHVVQMINKEHKKKTVSIVSVPVNKDYQGVIKTLSEVSDQLILTVPDKSHLTFPDDDLDIALHYQKNSVKLASLEKALQYVHKKLDVDLIVIAGTQTFIGNAKRLYGHSLMDIGK</sequence>
<dbReference type="GO" id="GO:0005737">
    <property type="term" value="C:cytoplasm"/>
    <property type="evidence" value="ECO:0007669"/>
    <property type="project" value="TreeGrafter"/>
</dbReference>
<keyword evidence="9" id="KW-1185">Reference proteome</keyword>
<evidence type="ECO:0000259" key="7">
    <source>
        <dbReference type="Pfam" id="PF08245"/>
    </source>
</evidence>
<dbReference type="GO" id="GO:0008841">
    <property type="term" value="F:dihydrofolate synthase activity"/>
    <property type="evidence" value="ECO:0007669"/>
    <property type="project" value="TreeGrafter"/>
</dbReference>
<accession>A0A1Y9THG8</accession>
<dbReference type="RefSeq" id="WP_066158630.1">
    <property type="nucleotide sequence ID" value="NZ_CP020814.1"/>
</dbReference>
<keyword evidence="4" id="KW-0547">Nucleotide-binding</keyword>
<protein>
    <submittedName>
        <fullName evidence="8">Folylpolyglutamate synthase</fullName>
        <ecNumber evidence="8">6.3.2.17</ecNumber>
    </submittedName>
</protein>
<name>A0A1Y9THG8_9BACI</name>
<keyword evidence="3" id="KW-0479">Metal-binding</keyword>
<feature type="domain" description="Mur ligase central" evidence="7">
    <location>
        <begin position="57"/>
        <end position="286"/>
    </location>
</feature>
<dbReference type="InterPro" id="IPR036615">
    <property type="entry name" value="Mur_ligase_C_dom_sf"/>
</dbReference>
<organism evidence="8 9">
    <name type="scientific">Halalkalibacter krulwichiae</name>
    <dbReference type="NCBI Taxonomy" id="199441"/>
    <lineage>
        <taxon>Bacteria</taxon>
        <taxon>Bacillati</taxon>
        <taxon>Bacillota</taxon>
        <taxon>Bacilli</taxon>
        <taxon>Bacillales</taxon>
        <taxon>Bacillaceae</taxon>
        <taxon>Halalkalibacter</taxon>
    </lineage>
</organism>
<evidence type="ECO:0000256" key="4">
    <source>
        <dbReference type="ARBA" id="ARBA00022741"/>
    </source>
</evidence>
<dbReference type="NCBIfam" id="TIGR01499">
    <property type="entry name" value="folC"/>
    <property type="match status" value="1"/>
</dbReference>
<evidence type="ECO:0000313" key="9">
    <source>
        <dbReference type="Proteomes" id="UP000193006"/>
    </source>
</evidence>
<dbReference type="AlphaFoldDB" id="A0A1Y9THG8"/>
<keyword evidence="5" id="KW-0067">ATP-binding</keyword>
<dbReference type="InterPro" id="IPR036565">
    <property type="entry name" value="Mur-like_cat_sf"/>
</dbReference>
<dbReference type="EC" id="6.3.2.17" evidence="8"/>